<organism evidence="1 2">
    <name type="scientific">Methylobacterium aquaticum</name>
    <dbReference type="NCBI Taxonomy" id="270351"/>
    <lineage>
        <taxon>Bacteria</taxon>
        <taxon>Pseudomonadati</taxon>
        <taxon>Pseudomonadota</taxon>
        <taxon>Alphaproteobacteria</taxon>
        <taxon>Hyphomicrobiales</taxon>
        <taxon>Methylobacteriaceae</taxon>
        <taxon>Methylobacterium</taxon>
    </lineage>
</organism>
<dbReference type="PATRIC" id="fig|270351.10.peg.2517"/>
<dbReference type="EMBL" id="AP014704">
    <property type="protein sequence ID" value="BAQ45838.1"/>
    <property type="molecule type" value="Genomic_DNA"/>
</dbReference>
<evidence type="ECO:0000313" key="1">
    <source>
        <dbReference type="EMBL" id="BAQ45838.1"/>
    </source>
</evidence>
<evidence type="ECO:0000313" key="2">
    <source>
        <dbReference type="Proteomes" id="UP000061432"/>
    </source>
</evidence>
<dbReference type="InterPro" id="IPR045502">
    <property type="entry name" value="DUF6489"/>
</dbReference>
<proteinExistence type="predicted"/>
<name>A0A0C6FBM1_9HYPH</name>
<sequence length="95" mass="10764">MKFRVEVDCTPVEARQFVGLPNVEPLQAAVMAEVERRMMAEMDRFSPDAIMRSWFTVFPQNADQMQTMFLKMFQQGFGGTASPPAKSDSRPKSEA</sequence>
<dbReference type="Proteomes" id="UP000061432">
    <property type="component" value="Chromosome"/>
</dbReference>
<dbReference type="RefSeq" id="WP_060847099.1">
    <property type="nucleotide sequence ID" value="NZ_AP014704.1"/>
</dbReference>
<dbReference type="OrthoDB" id="5740990at2"/>
<dbReference type="KEGG" id="maqu:Maq22A_c13035"/>
<accession>A0A0C6FBM1</accession>
<reference evidence="2" key="2">
    <citation type="submission" date="2015-01" db="EMBL/GenBank/DDBJ databases">
        <title>Complete genome sequence of Methylobacterium aquaticum strain 22A.</title>
        <authorList>
            <person name="Tani A."/>
            <person name="Ogura Y."/>
            <person name="Hayashi T."/>
        </authorList>
    </citation>
    <scope>NUCLEOTIDE SEQUENCE [LARGE SCALE GENOMIC DNA]</scope>
    <source>
        <strain evidence="2">MA-22A</strain>
    </source>
</reference>
<protein>
    <submittedName>
        <fullName evidence="1">Uncharacterized protein</fullName>
    </submittedName>
</protein>
<dbReference type="Pfam" id="PF20099">
    <property type="entry name" value="DUF6489"/>
    <property type="match status" value="1"/>
</dbReference>
<gene>
    <name evidence="1" type="ORF">Maq22A_c13035</name>
</gene>
<dbReference type="STRING" id="270351.Maq22A_c13035"/>
<dbReference type="AlphaFoldDB" id="A0A0C6FBM1"/>
<reference evidence="1 2" key="1">
    <citation type="journal article" date="2015" name="Genome Announc.">
        <title>Complete Genome Sequence of Methylobacterium aquaticum Strain 22A, Isolated from Racomitrium japonicum Moss.</title>
        <authorList>
            <person name="Tani A."/>
            <person name="Ogura Y."/>
            <person name="Hayashi T."/>
            <person name="Kimbara K."/>
        </authorList>
    </citation>
    <scope>NUCLEOTIDE SEQUENCE [LARGE SCALE GENOMIC DNA]</scope>
    <source>
        <strain evidence="1 2">MA-22A</strain>
    </source>
</reference>